<dbReference type="SUPFAM" id="SSF102848">
    <property type="entry name" value="NSFL1 (p97 ATPase) cofactor p47, SEP domain"/>
    <property type="match status" value="1"/>
</dbReference>
<reference evidence="4 5" key="1">
    <citation type="submission" date="2024-07" db="EMBL/GenBank/DDBJ databases">
        <title>Chromosome-level genome assembly of the water stick insect Ranatra chinensis (Heteroptera: Nepidae).</title>
        <authorList>
            <person name="Liu X."/>
        </authorList>
    </citation>
    <scope>NUCLEOTIDE SEQUENCE [LARGE SCALE GENOMIC DNA]</scope>
    <source>
        <strain evidence="4">Cailab_2021Rc</strain>
        <tissue evidence="4">Muscle</tissue>
    </source>
</reference>
<dbReference type="CDD" id="cd01770">
    <property type="entry name" value="UBX_UBXN2"/>
    <property type="match status" value="1"/>
</dbReference>
<dbReference type="PROSITE" id="PS50033">
    <property type="entry name" value="UBX"/>
    <property type="match status" value="1"/>
</dbReference>
<comment type="caution">
    <text evidence="4">The sequence shown here is derived from an EMBL/GenBank/DDBJ whole genome shotgun (WGS) entry which is preliminary data.</text>
</comment>
<dbReference type="Gene3D" id="3.10.20.90">
    <property type="entry name" value="Phosphatidylinositol 3-kinase Catalytic Subunit, Chain A, domain 1"/>
    <property type="match status" value="1"/>
</dbReference>
<sequence>MPSLRGPGDDNRRRDVTLRLWREGFSVDDGPMRDYTSQENIAFLNEIRRGNIPNELLNEAEGGTVHLNMEDHRHESYVPIKSKVRAFAGKGHVLGSPTPAISSGNVRETAGATESRPANPSNNLNINPALPITTIQIRLADGSRLQATLNYTHTIADVRRYIIDNRPEFADRAFTLLTSFPSRELTQDTLTIEEAGLLGASILQRLL</sequence>
<evidence type="ECO:0000256" key="1">
    <source>
        <dbReference type="SAM" id="MobiDB-lite"/>
    </source>
</evidence>
<dbReference type="SMART" id="SM00166">
    <property type="entry name" value="UBX"/>
    <property type="match status" value="1"/>
</dbReference>
<evidence type="ECO:0008006" key="6">
    <source>
        <dbReference type="Google" id="ProtNLM"/>
    </source>
</evidence>
<feature type="domain" description="UBX" evidence="2">
    <location>
        <begin position="128"/>
        <end position="205"/>
    </location>
</feature>
<dbReference type="EMBL" id="JBFDAA010000022">
    <property type="protein sequence ID" value="KAL1110428.1"/>
    <property type="molecule type" value="Genomic_DNA"/>
</dbReference>
<keyword evidence="5" id="KW-1185">Reference proteome</keyword>
<evidence type="ECO:0000313" key="4">
    <source>
        <dbReference type="EMBL" id="KAL1110428.1"/>
    </source>
</evidence>
<dbReference type="SMART" id="SM00553">
    <property type="entry name" value="SEP"/>
    <property type="match status" value="1"/>
</dbReference>
<dbReference type="Gene3D" id="3.30.420.210">
    <property type="entry name" value="SEP domain"/>
    <property type="match status" value="1"/>
</dbReference>
<protein>
    <recommendedName>
        <fullName evidence="6">NSFL1 cofactor p47</fullName>
    </recommendedName>
</protein>
<dbReference type="PROSITE" id="PS51399">
    <property type="entry name" value="SEP"/>
    <property type="match status" value="1"/>
</dbReference>
<evidence type="ECO:0000259" key="2">
    <source>
        <dbReference type="PROSITE" id="PS50033"/>
    </source>
</evidence>
<organism evidence="4 5">
    <name type="scientific">Ranatra chinensis</name>
    <dbReference type="NCBI Taxonomy" id="642074"/>
    <lineage>
        <taxon>Eukaryota</taxon>
        <taxon>Metazoa</taxon>
        <taxon>Ecdysozoa</taxon>
        <taxon>Arthropoda</taxon>
        <taxon>Hexapoda</taxon>
        <taxon>Insecta</taxon>
        <taxon>Pterygota</taxon>
        <taxon>Neoptera</taxon>
        <taxon>Paraneoptera</taxon>
        <taxon>Hemiptera</taxon>
        <taxon>Heteroptera</taxon>
        <taxon>Panheteroptera</taxon>
        <taxon>Nepomorpha</taxon>
        <taxon>Nepidae</taxon>
        <taxon>Ranatrinae</taxon>
        <taxon>Ranatra</taxon>
    </lineage>
</organism>
<dbReference type="InterPro" id="IPR036241">
    <property type="entry name" value="NSFL1C_SEP_dom_sf"/>
</dbReference>
<dbReference type="PANTHER" id="PTHR23333:SF20">
    <property type="entry name" value="NSFL1 COFACTOR P47"/>
    <property type="match status" value="1"/>
</dbReference>
<dbReference type="Proteomes" id="UP001558652">
    <property type="component" value="Unassembled WGS sequence"/>
</dbReference>
<feature type="domain" description="SEP" evidence="3">
    <location>
        <begin position="13"/>
        <end position="78"/>
    </location>
</feature>
<dbReference type="InterPro" id="IPR012989">
    <property type="entry name" value="SEP_domain"/>
</dbReference>
<dbReference type="PANTHER" id="PTHR23333">
    <property type="entry name" value="UBX DOMAIN CONTAINING PROTEIN"/>
    <property type="match status" value="1"/>
</dbReference>
<dbReference type="InterPro" id="IPR001012">
    <property type="entry name" value="UBX_dom"/>
</dbReference>
<evidence type="ECO:0000313" key="5">
    <source>
        <dbReference type="Proteomes" id="UP001558652"/>
    </source>
</evidence>
<feature type="region of interest" description="Disordered" evidence="1">
    <location>
        <begin position="94"/>
        <end position="124"/>
    </location>
</feature>
<accession>A0ABD0Y8L5</accession>
<dbReference type="InterPro" id="IPR029071">
    <property type="entry name" value="Ubiquitin-like_domsf"/>
</dbReference>
<name>A0ABD0Y8L5_9HEMI</name>
<proteinExistence type="predicted"/>
<dbReference type="Pfam" id="PF08059">
    <property type="entry name" value="SEP"/>
    <property type="match status" value="1"/>
</dbReference>
<dbReference type="FunFam" id="3.30.420.210:FF:000002">
    <property type="entry name" value="UBX domain-containing protein 1"/>
    <property type="match status" value="1"/>
</dbReference>
<evidence type="ECO:0000259" key="3">
    <source>
        <dbReference type="PROSITE" id="PS51399"/>
    </source>
</evidence>
<gene>
    <name evidence="4" type="ORF">AAG570_007959</name>
</gene>
<dbReference type="SUPFAM" id="SSF54236">
    <property type="entry name" value="Ubiquitin-like"/>
    <property type="match status" value="1"/>
</dbReference>
<dbReference type="AlphaFoldDB" id="A0ABD0Y8L5"/>
<dbReference type="GO" id="GO:0043161">
    <property type="term" value="P:proteasome-mediated ubiquitin-dependent protein catabolic process"/>
    <property type="evidence" value="ECO:0007669"/>
    <property type="project" value="UniProtKB-ARBA"/>
</dbReference>
<dbReference type="Pfam" id="PF00789">
    <property type="entry name" value="UBX"/>
    <property type="match status" value="1"/>
</dbReference>